<dbReference type="RefSeq" id="WP_052093363.1">
    <property type="nucleotide sequence ID" value="NZ_JQEC01000002.1"/>
</dbReference>
<accession>A0A099L394</accession>
<dbReference type="EMBL" id="JQEC01000002">
    <property type="protein sequence ID" value="KGJ97434.1"/>
    <property type="molecule type" value="Genomic_DNA"/>
</dbReference>
<dbReference type="InterPro" id="IPR010282">
    <property type="entry name" value="Uncharacterised_HutD/Ves"/>
</dbReference>
<proteinExistence type="predicted"/>
<reference evidence="1 2" key="1">
    <citation type="submission" date="2014-08" db="EMBL/GenBank/DDBJ databases">
        <title>Genomic and Phenotypic Diversity of Colwellia psychrerythraea strains from Disparate Marine Basins.</title>
        <authorList>
            <person name="Techtmann S.M."/>
            <person name="Stelling S.C."/>
            <person name="Utturkar S.M."/>
            <person name="Alshibli N."/>
            <person name="Harris A."/>
            <person name="Brown S.D."/>
            <person name="Hazen T.C."/>
        </authorList>
    </citation>
    <scope>NUCLEOTIDE SEQUENCE [LARGE SCALE GENOMIC DNA]</scope>
    <source>
        <strain evidence="1 2">GAB14E</strain>
    </source>
</reference>
<sequence>MLTILSPEKFKTIPWKNGLGHTTELAISEGGSLDSFDWRLSIASVVNDGDFSNFAGYQRNLVLIEGEGLTLDHRNGDIDNLTNLLDIAHFDGGCNTHGALVNGGIKDFNIMTKQASFSAEVNCYVEQQKVIINLSTDSLVFAYSLSDEMMINTSDNEVGKVPVAHLAKLHVNQSAKGTERLNAAVTGKNILIIELEPKKTINFLMTS</sequence>
<dbReference type="PANTHER" id="PTHR37943">
    <property type="entry name" value="PROTEIN VES"/>
    <property type="match status" value="1"/>
</dbReference>
<dbReference type="AlphaFoldDB" id="A0A099L394"/>
<dbReference type="Pfam" id="PF05962">
    <property type="entry name" value="HutD"/>
    <property type="match status" value="1"/>
</dbReference>
<dbReference type="PATRIC" id="fig|28229.3.peg.176"/>
<organism evidence="1 2">
    <name type="scientific">Colwellia psychrerythraea</name>
    <name type="common">Vibrio psychroerythus</name>
    <dbReference type="NCBI Taxonomy" id="28229"/>
    <lineage>
        <taxon>Bacteria</taxon>
        <taxon>Pseudomonadati</taxon>
        <taxon>Pseudomonadota</taxon>
        <taxon>Gammaproteobacteria</taxon>
        <taxon>Alteromonadales</taxon>
        <taxon>Colwelliaceae</taxon>
        <taxon>Colwellia</taxon>
    </lineage>
</organism>
<dbReference type="Gene3D" id="2.60.120.10">
    <property type="entry name" value="Jelly Rolls"/>
    <property type="match status" value="1"/>
</dbReference>
<dbReference type="Proteomes" id="UP000029868">
    <property type="component" value="Unassembled WGS sequence"/>
</dbReference>
<dbReference type="OrthoDB" id="9800082at2"/>
<dbReference type="PANTHER" id="PTHR37943:SF1">
    <property type="entry name" value="PROTEIN VES"/>
    <property type="match status" value="1"/>
</dbReference>
<protein>
    <submittedName>
        <fullName evidence="1">HutD-family protein</fullName>
    </submittedName>
</protein>
<evidence type="ECO:0000313" key="2">
    <source>
        <dbReference type="Proteomes" id="UP000029868"/>
    </source>
</evidence>
<dbReference type="CDD" id="cd20293">
    <property type="entry name" value="cupin_HutD_N"/>
    <property type="match status" value="1"/>
</dbReference>
<dbReference type="InterPro" id="IPR014710">
    <property type="entry name" value="RmlC-like_jellyroll"/>
</dbReference>
<dbReference type="InterPro" id="IPR011051">
    <property type="entry name" value="RmlC_Cupin_sf"/>
</dbReference>
<dbReference type="SUPFAM" id="SSF51182">
    <property type="entry name" value="RmlC-like cupins"/>
    <property type="match status" value="1"/>
</dbReference>
<evidence type="ECO:0000313" key="1">
    <source>
        <dbReference type="EMBL" id="KGJ97434.1"/>
    </source>
</evidence>
<name>A0A099L394_COLPS</name>
<gene>
    <name evidence="1" type="ORF">GAB14E_1023</name>
</gene>
<comment type="caution">
    <text evidence="1">The sequence shown here is derived from an EMBL/GenBank/DDBJ whole genome shotgun (WGS) entry which is preliminary data.</text>
</comment>